<evidence type="ECO:0000313" key="1">
    <source>
        <dbReference type="EMBL" id="CAG8677033.1"/>
    </source>
</evidence>
<feature type="non-terminal residue" evidence="1">
    <location>
        <position position="1"/>
    </location>
</feature>
<gene>
    <name evidence="1" type="ORF">DHETER_LOCUS10456</name>
</gene>
<protein>
    <submittedName>
        <fullName evidence="1">3497_t:CDS:1</fullName>
    </submittedName>
</protein>
<feature type="non-terminal residue" evidence="1">
    <location>
        <position position="57"/>
    </location>
</feature>
<proteinExistence type="predicted"/>
<dbReference type="Proteomes" id="UP000789702">
    <property type="component" value="Unassembled WGS sequence"/>
</dbReference>
<organism evidence="1 2">
    <name type="scientific">Dentiscutata heterogama</name>
    <dbReference type="NCBI Taxonomy" id="1316150"/>
    <lineage>
        <taxon>Eukaryota</taxon>
        <taxon>Fungi</taxon>
        <taxon>Fungi incertae sedis</taxon>
        <taxon>Mucoromycota</taxon>
        <taxon>Glomeromycotina</taxon>
        <taxon>Glomeromycetes</taxon>
        <taxon>Diversisporales</taxon>
        <taxon>Gigasporaceae</taxon>
        <taxon>Dentiscutata</taxon>
    </lineage>
</organism>
<dbReference type="EMBL" id="CAJVPU010020518">
    <property type="protein sequence ID" value="CAG8677033.1"/>
    <property type="molecule type" value="Genomic_DNA"/>
</dbReference>
<reference evidence="1" key="1">
    <citation type="submission" date="2021-06" db="EMBL/GenBank/DDBJ databases">
        <authorList>
            <person name="Kallberg Y."/>
            <person name="Tangrot J."/>
            <person name="Rosling A."/>
        </authorList>
    </citation>
    <scope>NUCLEOTIDE SEQUENCE</scope>
    <source>
        <strain evidence="1">IL203A</strain>
    </source>
</reference>
<evidence type="ECO:0000313" key="2">
    <source>
        <dbReference type="Proteomes" id="UP000789702"/>
    </source>
</evidence>
<accession>A0ACA9NZV6</accession>
<name>A0ACA9NZV6_9GLOM</name>
<keyword evidence="2" id="KW-1185">Reference proteome</keyword>
<comment type="caution">
    <text evidence="1">The sequence shown here is derived from an EMBL/GenBank/DDBJ whole genome shotgun (WGS) entry which is preliminary data.</text>
</comment>
<sequence>LKKLTNIRKATTDKEDPTNKLVKECLLVLESKFTDAFSKEKIQDEREKMNTKQSLSY</sequence>